<dbReference type="RefSeq" id="WP_196817839.1">
    <property type="nucleotide sequence ID" value="NZ_CP012850.1"/>
</dbReference>
<sequence>MIRINYHNNTIVQKISNLTISALFIILFAVSLPVVNAQLQQGPVGSVPPLPDRINLSISNITVIESPTGLTGIDGIILNNSTENVKDVKVDIILFDPLNKTIEDTTRSITSPLSTMEPGSTEGFSFLMSTKDIDHYDARSYGLRTE</sequence>
<proteinExistence type="predicted"/>
<accession>A0A654M744</accession>
<evidence type="ECO:0000313" key="1">
    <source>
        <dbReference type="EMBL" id="ALI35352.1"/>
    </source>
</evidence>
<dbReference type="Proteomes" id="UP000058925">
    <property type="component" value="Chromosome"/>
</dbReference>
<name>A0A654M744_9ARCH</name>
<dbReference type="KEGG" id="taa:NMY3_01147"/>
<organism evidence="1 2">
    <name type="scientific">Candidatus Nitrosocosmicus oleophilus</name>
    <dbReference type="NCBI Taxonomy" id="1353260"/>
    <lineage>
        <taxon>Archaea</taxon>
        <taxon>Nitrososphaerota</taxon>
        <taxon>Nitrososphaeria</taxon>
        <taxon>Nitrososphaerales</taxon>
        <taxon>Nitrososphaeraceae</taxon>
        <taxon>Candidatus Nitrosocosmicus</taxon>
    </lineage>
</organism>
<gene>
    <name evidence="1" type="ORF">NMY3_01147</name>
</gene>
<keyword evidence="2" id="KW-1185">Reference proteome</keyword>
<dbReference type="AlphaFoldDB" id="A0A654M744"/>
<reference evidence="2" key="1">
    <citation type="submission" date="2015-10" db="EMBL/GenBank/DDBJ databases">
        <title>Niche specialization of a soil ammonia-oxidizing archaeon, Candidatus Nitrosocosmicus oleophilus.</title>
        <authorList>
            <person name="Jung M.-Y."/>
            <person name="Rhee S.-K."/>
        </authorList>
    </citation>
    <scope>NUCLEOTIDE SEQUENCE [LARGE SCALE GENOMIC DNA]</scope>
    <source>
        <strain evidence="2">MY3</strain>
    </source>
</reference>
<evidence type="ECO:0000313" key="2">
    <source>
        <dbReference type="Proteomes" id="UP000058925"/>
    </source>
</evidence>
<protein>
    <submittedName>
        <fullName evidence="1">Uncharacterized protein</fullName>
    </submittedName>
</protein>
<dbReference type="OrthoDB" id="13771at2157"/>
<dbReference type="GeneID" id="60421242"/>
<dbReference type="EMBL" id="CP012850">
    <property type="protein sequence ID" value="ALI35352.1"/>
    <property type="molecule type" value="Genomic_DNA"/>
</dbReference>